<dbReference type="EMBL" id="MU866027">
    <property type="protein sequence ID" value="KAK4442206.1"/>
    <property type="molecule type" value="Genomic_DNA"/>
</dbReference>
<comment type="function">
    <text evidence="9">Catalyzes the reduction of all-trans-retinal to all-trans-retinol in the presence of NADPH.</text>
</comment>
<evidence type="ECO:0000256" key="9">
    <source>
        <dbReference type="ARBA" id="ARBA00059620"/>
    </source>
</evidence>
<evidence type="ECO:0000256" key="1">
    <source>
        <dbReference type="ARBA" id="ARBA00004141"/>
    </source>
</evidence>
<comment type="caution">
    <text evidence="13">The sequence shown here is derived from an EMBL/GenBank/DDBJ whole genome shotgun (WGS) entry which is preliminary data.</text>
</comment>
<dbReference type="GO" id="GO:0052650">
    <property type="term" value="F:all-trans-retinol dehydrogenase (NADP+) activity"/>
    <property type="evidence" value="ECO:0007669"/>
    <property type="project" value="UniProtKB-ARBA"/>
</dbReference>
<dbReference type="InterPro" id="IPR002347">
    <property type="entry name" value="SDR_fam"/>
</dbReference>
<dbReference type="Proteomes" id="UP001321760">
    <property type="component" value="Unassembled WGS sequence"/>
</dbReference>
<evidence type="ECO:0000256" key="5">
    <source>
        <dbReference type="ARBA" id="ARBA00022989"/>
    </source>
</evidence>
<dbReference type="FunFam" id="3.40.50.720:FF:000131">
    <property type="entry name" value="Short-chain dehydrogenase/reductase 3"/>
    <property type="match status" value="1"/>
</dbReference>
<gene>
    <name evidence="13" type="ORF">QBC34DRAFT_488968</name>
</gene>
<dbReference type="SUPFAM" id="SSF51735">
    <property type="entry name" value="NAD(P)-binding Rossmann-fold domains"/>
    <property type="match status" value="1"/>
</dbReference>
<keyword evidence="3" id="KW-0812">Transmembrane</keyword>
<dbReference type="PANTHER" id="PTHR24322">
    <property type="entry name" value="PKSB"/>
    <property type="match status" value="1"/>
</dbReference>
<dbReference type="InterPro" id="IPR036291">
    <property type="entry name" value="NAD(P)-bd_dom_sf"/>
</dbReference>
<reference evidence="13" key="2">
    <citation type="submission" date="2023-05" db="EMBL/GenBank/DDBJ databases">
        <authorList>
            <consortium name="Lawrence Berkeley National Laboratory"/>
            <person name="Steindorff A."/>
            <person name="Hensen N."/>
            <person name="Bonometti L."/>
            <person name="Westerberg I."/>
            <person name="Brannstrom I.O."/>
            <person name="Guillou S."/>
            <person name="Cros-Aarteil S."/>
            <person name="Calhoun S."/>
            <person name="Haridas S."/>
            <person name="Kuo A."/>
            <person name="Mondo S."/>
            <person name="Pangilinan J."/>
            <person name="Riley R."/>
            <person name="Labutti K."/>
            <person name="Andreopoulos B."/>
            <person name="Lipzen A."/>
            <person name="Chen C."/>
            <person name="Yanf M."/>
            <person name="Daum C."/>
            <person name="Ng V."/>
            <person name="Clum A."/>
            <person name="Ohm R."/>
            <person name="Martin F."/>
            <person name="Silar P."/>
            <person name="Natvig D."/>
            <person name="Lalanne C."/>
            <person name="Gautier V."/>
            <person name="Ament-Velasquez S.L."/>
            <person name="Kruys A."/>
            <person name="Hutchinson M.I."/>
            <person name="Powell A.J."/>
            <person name="Barry K."/>
            <person name="Miller A.N."/>
            <person name="Grigoriev I.V."/>
            <person name="Debuchy R."/>
            <person name="Gladieux P."/>
            <person name="Thoren M.H."/>
            <person name="Johannesson H."/>
        </authorList>
    </citation>
    <scope>NUCLEOTIDE SEQUENCE</scope>
    <source>
        <strain evidence="13">PSN243</strain>
    </source>
</reference>
<evidence type="ECO:0000259" key="12">
    <source>
        <dbReference type="Pfam" id="PF07859"/>
    </source>
</evidence>
<dbReference type="SUPFAM" id="SSF53474">
    <property type="entry name" value="alpha/beta-Hydrolases"/>
    <property type="match status" value="1"/>
</dbReference>
<keyword evidence="14" id="KW-1185">Reference proteome</keyword>
<evidence type="ECO:0000256" key="2">
    <source>
        <dbReference type="ARBA" id="ARBA00006484"/>
    </source>
</evidence>
<keyword evidence="6" id="KW-0560">Oxidoreductase</keyword>
<evidence type="ECO:0000256" key="3">
    <source>
        <dbReference type="ARBA" id="ARBA00022692"/>
    </source>
</evidence>
<dbReference type="Pfam" id="PF07859">
    <property type="entry name" value="Abhydrolase_3"/>
    <property type="match status" value="1"/>
</dbReference>
<dbReference type="Gene3D" id="3.40.50.1820">
    <property type="entry name" value="alpha/beta hydrolase"/>
    <property type="match status" value="1"/>
</dbReference>
<keyword evidence="4" id="KW-0521">NADP</keyword>
<dbReference type="Gene3D" id="3.40.50.720">
    <property type="entry name" value="NAD(P)-binding Rossmann-like Domain"/>
    <property type="match status" value="1"/>
</dbReference>
<evidence type="ECO:0000313" key="14">
    <source>
        <dbReference type="Proteomes" id="UP001321760"/>
    </source>
</evidence>
<keyword evidence="5" id="KW-1133">Transmembrane helix</keyword>
<keyword evidence="8" id="KW-0472">Membrane</keyword>
<protein>
    <recommendedName>
        <fullName evidence="10">Short-chain dehydrogenase/reductase 3</fullName>
    </recommendedName>
    <alternativeName>
        <fullName evidence="11">Retinal short-chain dehydrogenase/reductase 1</fullName>
    </alternativeName>
</protein>
<dbReference type="Pfam" id="PF00106">
    <property type="entry name" value="adh_short"/>
    <property type="match status" value="1"/>
</dbReference>
<evidence type="ECO:0000256" key="11">
    <source>
        <dbReference type="ARBA" id="ARBA00082544"/>
    </source>
</evidence>
<sequence>MASVLSSAAGALAKLAHIALSPLFSGPLLLTTCFPDTARDAVAWVTERLPVDMAASSQTATLVLCALFARATVAWSNRSLNTMASNAWRVGPSKDWHWPTEIAVVTGGSSGIGKAIAERLTALGIRVAIFDVQDLPMDLQDNSRVRFYQCDVTSSESIAVAADAVRRELGHPSILINNAGIAQPGPILKTDETFLRRILGVNLMSMWFTTQQFLPSMIESNKGHVVTMASLASFIALATAADYSATKAGALSFHESLTAEVKHIYKAPGILTTVVHPNFVRTPLTADFSDRLEKSGVQLLSSEEIADTVVGHIESRRGGQLIIPKSATLVSGIRGWPTWMQELLRDAIARGSPLFAYIYTICITPFVVTRFAVDIALYLFPSARPSREWSFSQAVRIRALKLFLFYCSLVRAGTKLTLRSGQEGSRFEVIRPSSPESYAGPLFDHEVSPEPLGVTWTPERPPLDPLASTEPIVTLHMHGGAFVIGDGRDGDTGYLARTLIRHFGCTHVCSPQYRLSASAGGRFPAAVQDALTTHLHLIREKAGGNIALGLLRYIHEYGRELDITAPRAVALWSPWVDISAALRQDPGHWPNYATDYLNKEFGQWGAAAVSGYGLVDPEAPYLSLLHHLFKMEAEIPMFVQAGEKELIYEDIKAMALVYREIGWNVKLLVSLNCPHDISMLGPVAGFDKEAKGAAREARRFLVEATDLRLGPE</sequence>
<dbReference type="GO" id="GO:0016787">
    <property type="term" value="F:hydrolase activity"/>
    <property type="evidence" value="ECO:0007669"/>
    <property type="project" value="InterPro"/>
</dbReference>
<accession>A0AAV9G4Z5</accession>
<dbReference type="InterPro" id="IPR029058">
    <property type="entry name" value="AB_hydrolase_fold"/>
</dbReference>
<proteinExistence type="inferred from homology"/>
<evidence type="ECO:0000256" key="7">
    <source>
        <dbReference type="ARBA" id="ARBA00023098"/>
    </source>
</evidence>
<reference evidence="13" key="1">
    <citation type="journal article" date="2023" name="Mol. Phylogenet. Evol.">
        <title>Genome-scale phylogeny and comparative genomics of the fungal order Sordariales.</title>
        <authorList>
            <person name="Hensen N."/>
            <person name="Bonometti L."/>
            <person name="Westerberg I."/>
            <person name="Brannstrom I.O."/>
            <person name="Guillou S."/>
            <person name="Cros-Aarteil S."/>
            <person name="Calhoun S."/>
            <person name="Haridas S."/>
            <person name="Kuo A."/>
            <person name="Mondo S."/>
            <person name="Pangilinan J."/>
            <person name="Riley R."/>
            <person name="LaButti K."/>
            <person name="Andreopoulos B."/>
            <person name="Lipzen A."/>
            <person name="Chen C."/>
            <person name="Yan M."/>
            <person name="Daum C."/>
            <person name="Ng V."/>
            <person name="Clum A."/>
            <person name="Steindorff A."/>
            <person name="Ohm R.A."/>
            <person name="Martin F."/>
            <person name="Silar P."/>
            <person name="Natvig D.O."/>
            <person name="Lalanne C."/>
            <person name="Gautier V."/>
            <person name="Ament-Velasquez S.L."/>
            <person name="Kruys A."/>
            <person name="Hutchinson M.I."/>
            <person name="Powell A.J."/>
            <person name="Barry K."/>
            <person name="Miller A.N."/>
            <person name="Grigoriev I.V."/>
            <person name="Debuchy R."/>
            <person name="Gladieux P."/>
            <person name="Hiltunen Thoren M."/>
            <person name="Johannesson H."/>
        </authorList>
    </citation>
    <scope>NUCLEOTIDE SEQUENCE</scope>
    <source>
        <strain evidence="13">PSN243</strain>
    </source>
</reference>
<evidence type="ECO:0000256" key="8">
    <source>
        <dbReference type="ARBA" id="ARBA00023136"/>
    </source>
</evidence>
<dbReference type="PRINTS" id="PR00081">
    <property type="entry name" value="GDHRDH"/>
</dbReference>
<name>A0AAV9G4Z5_9PEZI</name>
<evidence type="ECO:0000256" key="6">
    <source>
        <dbReference type="ARBA" id="ARBA00023002"/>
    </source>
</evidence>
<dbReference type="GO" id="GO:0016020">
    <property type="term" value="C:membrane"/>
    <property type="evidence" value="ECO:0007669"/>
    <property type="project" value="UniProtKB-SubCell"/>
</dbReference>
<evidence type="ECO:0000256" key="10">
    <source>
        <dbReference type="ARBA" id="ARBA00068717"/>
    </source>
</evidence>
<dbReference type="InterPro" id="IPR013094">
    <property type="entry name" value="AB_hydrolase_3"/>
</dbReference>
<dbReference type="AlphaFoldDB" id="A0AAV9G4Z5"/>
<dbReference type="PRINTS" id="PR00080">
    <property type="entry name" value="SDRFAMILY"/>
</dbReference>
<dbReference type="PANTHER" id="PTHR24322:SF736">
    <property type="entry name" value="RETINOL DEHYDROGENASE 10"/>
    <property type="match status" value="1"/>
</dbReference>
<organism evidence="13 14">
    <name type="scientific">Podospora aff. communis PSN243</name>
    <dbReference type="NCBI Taxonomy" id="3040156"/>
    <lineage>
        <taxon>Eukaryota</taxon>
        <taxon>Fungi</taxon>
        <taxon>Dikarya</taxon>
        <taxon>Ascomycota</taxon>
        <taxon>Pezizomycotina</taxon>
        <taxon>Sordariomycetes</taxon>
        <taxon>Sordariomycetidae</taxon>
        <taxon>Sordariales</taxon>
        <taxon>Podosporaceae</taxon>
        <taxon>Podospora</taxon>
    </lineage>
</organism>
<evidence type="ECO:0000313" key="13">
    <source>
        <dbReference type="EMBL" id="KAK4442206.1"/>
    </source>
</evidence>
<feature type="domain" description="Alpha/beta hydrolase fold-3" evidence="12">
    <location>
        <begin position="475"/>
        <end position="677"/>
    </location>
</feature>
<comment type="similarity">
    <text evidence="2">Belongs to the short-chain dehydrogenases/reductases (SDR) family.</text>
</comment>
<keyword evidence="7" id="KW-0443">Lipid metabolism</keyword>
<evidence type="ECO:0000256" key="4">
    <source>
        <dbReference type="ARBA" id="ARBA00022857"/>
    </source>
</evidence>
<comment type="subcellular location">
    <subcellularLocation>
        <location evidence="1">Membrane</location>
        <topology evidence="1">Multi-pass membrane protein</topology>
    </subcellularLocation>
</comment>